<comment type="caution">
    <text evidence="1">The sequence shown here is derived from an EMBL/GenBank/DDBJ whole genome shotgun (WGS) entry which is preliminary data.</text>
</comment>
<dbReference type="EMBL" id="CAJEWN010000151">
    <property type="protein sequence ID" value="CAD2169310.1"/>
    <property type="molecule type" value="Genomic_DNA"/>
</dbReference>
<reference evidence="1 2" key="1">
    <citation type="submission" date="2020-08" db="EMBL/GenBank/DDBJ databases">
        <authorList>
            <person name="Koutsovoulos G."/>
            <person name="Danchin GJ E."/>
        </authorList>
    </citation>
    <scope>NUCLEOTIDE SEQUENCE [LARGE SCALE GENOMIC DNA]</scope>
</reference>
<proteinExistence type="predicted"/>
<organism evidence="1 2">
    <name type="scientific">Meloidogyne enterolobii</name>
    <name type="common">Root-knot nematode worm</name>
    <name type="synonym">Meloidogyne mayaguensis</name>
    <dbReference type="NCBI Taxonomy" id="390850"/>
    <lineage>
        <taxon>Eukaryota</taxon>
        <taxon>Metazoa</taxon>
        <taxon>Ecdysozoa</taxon>
        <taxon>Nematoda</taxon>
        <taxon>Chromadorea</taxon>
        <taxon>Rhabditida</taxon>
        <taxon>Tylenchina</taxon>
        <taxon>Tylenchomorpha</taxon>
        <taxon>Tylenchoidea</taxon>
        <taxon>Meloidogynidae</taxon>
        <taxon>Meloidogyninae</taxon>
        <taxon>Meloidogyne</taxon>
    </lineage>
</organism>
<name>A0A6V7V2S9_MELEN</name>
<accession>A0A6V7V2S9</accession>
<dbReference type="Proteomes" id="UP000580250">
    <property type="component" value="Unassembled WGS sequence"/>
</dbReference>
<evidence type="ECO:0000313" key="1">
    <source>
        <dbReference type="EMBL" id="CAD2169310.1"/>
    </source>
</evidence>
<dbReference type="AlphaFoldDB" id="A0A6V7V2S9"/>
<evidence type="ECO:0000313" key="2">
    <source>
        <dbReference type="Proteomes" id="UP000580250"/>
    </source>
</evidence>
<sequence>MPLIGTDYNENKYCQIVLNNANSSSFVFKNNKKLFSKEVDTFYLSTEKGKLGFFHM</sequence>
<gene>
    <name evidence="1" type="ORF">MENT_LOCUS20644</name>
</gene>
<protein>
    <submittedName>
        <fullName evidence="1">Uncharacterized protein</fullName>
    </submittedName>
</protein>